<dbReference type="InterPro" id="IPR017884">
    <property type="entry name" value="SANT_dom"/>
</dbReference>
<evidence type="ECO:0000259" key="4">
    <source>
        <dbReference type="PROSITE" id="PS51293"/>
    </source>
</evidence>
<name>A0A7R9EE82_9NEOP</name>
<dbReference type="GO" id="GO:0003713">
    <property type="term" value="F:transcription coactivator activity"/>
    <property type="evidence" value="ECO:0007669"/>
    <property type="project" value="TreeGrafter"/>
</dbReference>
<dbReference type="GO" id="GO:0003682">
    <property type="term" value="F:chromatin binding"/>
    <property type="evidence" value="ECO:0007669"/>
    <property type="project" value="TreeGrafter"/>
</dbReference>
<dbReference type="SUPFAM" id="SSF46689">
    <property type="entry name" value="Homeodomain-like"/>
    <property type="match status" value="1"/>
</dbReference>
<organism evidence="5">
    <name type="scientific">Timema monikensis</name>
    <dbReference type="NCBI Taxonomy" id="170555"/>
    <lineage>
        <taxon>Eukaryota</taxon>
        <taxon>Metazoa</taxon>
        <taxon>Ecdysozoa</taxon>
        <taxon>Arthropoda</taxon>
        <taxon>Hexapoda</taxon>
        <taxon>Insecta</taxon>
        <taxon>Pterygota</taxon>
        <taxon>Neoptera</taxon>
        <taxon>Polyneoptera</taxon>
        <taxon>Phasmatodea</taxon>
        <taxon>Timematodea</taxon>
        <taxon>Timematoidea</taxon>
        <taxon>Timematidae</taxon>
        <taxon>Timema</taxon>
    </lineage>
</organism>
<reference evidence="5" key="1">
    <citation type="submission" date="2020-11" db="EMBL/GenBank/DDBJ databases">
        <authorList>
            <person name="Tran Van P."/>
        </authorList>
    </citation>
    <scope>NUCLEOTIDE SEQUENCE</scope>
</reference>
<feature type="domain" description="Myb-like" evidence="3">
    <location>
        <begin position="57"/>
        <end position="95"/>
    </location>
</feature>
<dbReference type="InterPro" id="IPR055141">
    <property type="entry name" value="TADA2A_B-like_dom"/>
</dbReference>
<dbReference type="InterPro" id="IPR009057">
    <property type="entry name" value="Homeodomain-like_sf"/>
</dbReference>
<feature type="domain" description="SANT" evidence="4">
    <location>
        <begin position="52"/>
        <end position="90"/>
    </location>
</feature>
<comment type="subcellular location">
    <subcellularLocation>
        <location evidence="1">Nucleus</location>
    </subcellularLocation>
</comment>
<dbReference type="SMART" id="SM00717">
    <property type="entry name" value="SANT"/>
    <property type="match status" value="1"/>
</dbReference>
<dbReference type="PROSITE" id="PS51293">
    <property type="entry name" value="SANT"/>
    <property type="match status" value="1"/>
</dbReference>
<dbReference type="EMBL" id="OB795232">
    <property type="protein sequence ID" value="CAD7431895.1"/>
    <property type="molecule type" value="Genomic_DNA"/>
</dbReference>
<dbReference type="Pfam" id="PF00249">
    <property type="entry name" value="Myb_DNA-binding"/>
    <property type="match status" value="1"/>
</dbReference>
<gene>
    <name evidence="5" type="ORF">TMSB3V08_LOCUS8615</name>
</gene>
<dbReference type="GO" id="GO:0070461">
    <property type="term" value="C:SAGA-type complex"/>
    <property type="evidence" value="ECO:0007669"/>
    <property type="project" value="TreeGrafter"/>
</dbReference>
<dbReference type="CDD" id="cd00167">
    <property type="entry name" value="SANT"/>
    <property type="match status" value="1"/>
</dbReference>
<sequence length="537" mass="61123">MPDRGDSEAPEKLRASFSRYGSSCFSAGAEIGCHKNGHPYQFMDSEPMGVFQGRVGWSVREELRLLDAIELYGFGNWEDISGHIETRTAEVSRPRNDHTHDMEHLTILKLAQIPFLLHYAQCLQYGSVFTEAKDQYVGRYLDGNIGRMTWDAAAGLRSHLVDQTNQPDNGPLSPAQTARLPPLDATPEEATQLGYRPQRDDFEREYDNMAESLVSPLFINALEDDDIDTALKMAQVDMYTRRLRERARRRRVSRDFQLVSQFFSASRKDRLSSRKKLTKEEKEFYERMRVFTQFHTAQEHDQFLQNLHKERELKLRLNELAKYRHHGLTHHEECAHFEQECLQHEDRKPVSYHGLSLIFNFKSNTFYKGSSGFYPFPPGTLIKKREKSEGAICSTDAKSVARPTSLNSNSNFSSSNSSSRAPLDSGVEGVVEIGGEGVVRPDSTKLLGYHLLTPCEINDYLKKGFKKDDILVSPSTGPENHILQYLMTNVSFSHLHTCCWRVCVTSAEAMSGSDRAKPNRIGTGLRHLAARMLGWEC</sequence>
<dbReference type="GO" id="GO:0006357">
    <property type="term" value="P:regulation of transcription by RNA polymerase II"/>
    <property type="evidence" value="ECO:0007669"/>
    <property type="project" value="TreeGrafter"/>
</dbReference>
<evidence type="ECO:0000259" key="3">
    <source>
        <dbReference type="PROSITE" id="PS50090"/>
    </source>
</evidence>
<dbReference type="PROSITE" id="PS50090">
    <property type="entry name" value="MYB_LIKE"/>
    <property type="match status" value="1"/>
</dbReference>
<dbReference type="PANTHER" id="PTHR12374:SF63">
    <property type="entry name" value="TRANSCRIPTIONAL ADAPTER 2-BETA"/>
    <property type="match status" value="1"/>
</dbReference>
<evidence type="ECO:0008006" key="6">
    <source>
        <dbReference type="Google" id="ProtNLM"/>
    </source>
</evidence>
<dbReference type="InterPro" id="IPR001005">
    <property type="entry name" value="SANT/Myb"/>
</dbReference>
<evidence type="ECO:0000256" key="1">
    <source>
        <dbReference type="ARBA" id="ARBA00004123"/>
    </source>
</evidence>
<dbReference type="PANTHER" id="PTHR12374">
    <property type="entry name" value="TRANSCRIPTIONAL ADAPTOR 2 ADA2 -RELATED"/>
    <property type="match status" value="1"/>
</dbReference>
<evidence type="ECO:0000313" key="5">
    <source>
        <dbReference type="EMBL" id="CAD7431895.1"/>
    </source>
</evidence>
<dbReference type="Gene3D" id="1.10.10.60">
    <property type="entry name" value="Homeodomain-like"/>
    <property type="match status" value="1"/>
</dbReference>
<feature type="region of interest" description="Disordered" evidence="2">
    <location>
        <begin position="401"/>
        <end position="424"/>
    </location>
</feature>
<dbReference type="AlphaFoldDB" id="A0A7R9EE82"/>
<accession>A0A7R9EE82</accession>
<proteinExistence type="predicted"/>
<dbReference type="Pfam" id="PF22941">
    <property type="entry name" value="TADA2A-like_3rd"/>
    <property type="match status" value="1"/>
</dbReference>
<feature type="region of interest" description="Disordered" evidence="2">
    <location>
        <begin position="161"/>
        <end position="182"/>
    </location>
</feature>
<dbReference type="GO" id="GO:0005634">
    <property type="term" value="C:nucleus"/>
    <property type="evidence" value="ECO:0007669"/>
    <property type="project" value="UniProtKB-SubCell"/>
</dbReference>
<feature type="compositionally biased region" description="Low complexity" evidence="2">
    <location>
        <begin position="405"/>
        <end position="419"/>
    </location>
</feature>
<evidence type="ECO:0000256" key="2">
    <source>
        <dbReference type="SAM" id="MobiDB-lite"/>
    </source>
</evidence>
<dbReference type="GO" id="GO:0006338">
    <property type="term" value="P:chromatin remodeling"/>
    <property type="evidence" value="ECO:0007669"/>
    <property type="project" value="TreeGrafter"/>
</dbReference>
<protein>
    <recommendedName>
        <fullName evidence="6">Transcriptional adapter</fullName>
    </recommendedName>
</protein>